<dbReference type="PRINTS" id="PR00419">
    <property type="entry name" value="ADXRDTASE"/>
</dbReference>
<protein>
    <submittedName>
        <fullName evidence="7">Phytoene desaturase</fullName>
        <ecNumber evidence="7">1.3.99.26</ecNumber>
        <ecNumber evidence="7">1.3.99.28</ecNumber>
        <ecNumber evidence="7">1.3.99.29</ecNumber>
        <ecNumber evidence="7">1.3.99.31</ecNumber>
    </submittedName>
</protein>
<keyword evidence="2 4" id="KW-0125">Carotenoid biosynthesis</keyword>
<dbReference type="AlphaFoldDB" id="A0A7Y9UK22"/>
<dbReference type="EMBL" id="JACCAC010000001">
    <property type="protein sequence ID" value="NYG54868.1"/>
    <property type="molecule type" value="Genomic_DNA"/>
</dbReference>
<evidence type="ECO:0000256" key="1">
    <source>
        <dbReference type="ARBA" id="ARBA00004829"/>
    </source>
</evidence>
<dbReference type="EC" id="1.3.99.26" evidence="7"/>
<feature type="region of interest" description="Disordered" evidence="5">
    <location>
        <begin position="490"/>
        <end position="520"/>
    </location>
</feature>
<dbReference type="EC" id="1.3.99.28" evidence="7"/>
<reference evidence="7 8" key="1">
    <citation type="submission" date="2020-07" db="EMBL/GenBank/DDBJ databases">
        <title>Sequencing the genomes of 1000 actinobacteria strains.</title>
        <authorList>
            <person name="Klenk H.-P."/>
        </authorList>
    </citation>
    <scope>NUCLEOTIDE SEQUENCE [LARGE SCALE GENOMIC DNA]</scope>
    <source>
        <strain evidence="7 8">DSM 24552</strain>
    </source>
</reference>
<comment type="pathway">
    <text evidence="1 4">Carotenoid biosynthesis.</text>
</comment>
<dbReference type="Proteomes" id="UP000544110">
    <property type="component" value="Unassembled WGS sequence"/>
</dbReference>
<feature type="domain" description="Amine oxidase" evidence="6">
    <location>
        <begin position="11"/>
        <end position="484"/>
    </location>
</feature>
<evidence type="ECO:0000256" key="4">
    <source>
        <dbReference type="RuleBase" id="RU362075"/>
    </source>
</evidence>
<dbReference type="InterPro" id="IPR036188">
    <property type="entry name" value="FAD/NAD-bd_sf"/>
</dbReference>
<name>A0A7Y9UK22_9ACTN</name>
<gene>
    <name evidence="7" type="ORF">BJ989_001172</name>
</gene>
<evidence type="ECO:0000313" key="8">
    <source>
        <dbReference type="Proteomes" id="UP000544110"/>
    </source>
</evidence>
<dbReference type="EC" id="1.3.99.29" evidence="7"/>
<evidence type="ECO:0000259" key="6">
    <source>
        <dbReference type="Pfam" id="PF01593"/>
    </source>
</evidence>
<accession>A0A7Y9UK22</accession>
<dbReference type="InterPro" id="IPR014105">
    <property type="entry name" value="Carotenoid/retinoid_OxRdtase"/>
</dbReference>
<keyword evidence="3 4" id="KW-0560">Oxidoreductase</keyword>
<dbReference type="PANTHER" id="PTHR43734:SF1">
    <property type="entry name" value="PHYTOENE DESATURASE"/>
    <property type="match status" value="1"/>
</dbReference>
<evidence type="ECO:0000313" key="7">
    <source>
        <dbReference type="EMBL" id="NYG54868.1"/>
    </source>
</evidence>
<dbReference type="PANTHER" id="PTHR43734">
    <property type="entry name" value="PHYTOENE DESATURASE"/>
    <property type="match status" value="1"/>
</dbReference>
<keyword evidence="8" id="KW-1185">Reference proteome</keyword>
<comment type="caution">
    <text evidence="7">The sequence shown here is derived from an EMBL/GenBank/DDBJ whole genome shotgun (WGS) entry which is preliminary data.</text>
</comment>
<dbReference type="Pfam" id="PF01593">
    <property type="entry name" value="Amino_oxidase"/>
    <property type="match status" value="1"/>
</dbReference>
<dbReference type="GO" id="GO:0016117">
    <property type="term" value="P:carotenoid biosynthetic process"/>
    <property type="evidence" value="ECO:0007669"/>
    <property type="project" value="UniProtKB-KW"/>
</dbReference>
<evidence type="ECO:0000256" key="3">
    <source>
        <dbReference type="ARBA" id="ARBA00023002"/>
    </source>
</evidence>
<dbReference type="RefSeq" id="WP_179517410.1">
    <property type="nucleotide sequence ID" value="NZ_JACCAC010000001.1"/>
</dbReference>
<evidence type="ECO:0000256" key="5">
    <source>
        <dbReference type="SAM" id="MobiDB-lite"/>
    </source>
</evidence>
<proteinExistence type="inferred from homology"/>
<dbReference type="SUPFAM" id="SSF51905">
    <property type="entry name" value="FAD/NAD(P)-binding domain"/>
    <property type="match status" value="1"/>
</dbReference>
<dbReference type="Gene3D" id="3.50.50.60">
    <property type="entry name" value="FAD/NAD(P)-binding domain"/>
    <property type="match status" value="2"/>
</dbReference>
<dbReference type="EC" id="1.3.99.31" evidence="7"/>
<evidence type="ECO:0000256" key="2">
    <source>
        <dbReference type="ARBA" id="ARBA00022746"/>
    </source>
</evidence>
<comment type="similarity">
    <text evidence="4">Belongs to the carotenoid/retinoid oxidoreductase family.</text>
</comment>
<dbReference type="InterPro" id="IPR002937">
    <property type="entry name" value="Amino_oxidase"/>
</dbReference>
<sequence length="520" mass="55789">MSTVVVIGGGLAGLATACHLSGSGHEVVVVEREPIPGGRAGRIVRDGFTFDTGPTVLTMRGLLDDVVSAAGGDLDTLLPMRRLDPAYRAKFHDGSEILVRHGHDAMREEIRQVCGAHDAAAFDEFVGWLRKLYEVEMPHFIDHNFDSPLDLVASPGAAARLVAMGGFGRLGKAVARRFDDDRLRRLFTFQAMYAGLPPRSALAIYAVITYMDCIEGVFFPEGGMSEVPKALARAAEGGGATLRYGTSVTRVLRRADGAVAGVEVDDGERIAADAVVCTLDTPVAYRELLPDLAPPRVLRKGDYSPSAVVWHVGARGALPEGTHHHNIHFAQAWDSAFDALIKQGRLMPDPSRLVTVPTVSDPSLAPEGAHTLYVLEPVPNLDGVVDWQAQRGPMRDSLLRFLETEGYPTDVVAEELVDPLDWERMGMERGTPFALAHTFAQTGPFRPGNVERRLPGMFFAGSGTTPGVGVPMVLVSGKLAAQRVTSYLPDTGRAGPAVPLASRRARRAPRPAVTGSEAVS</sequence>
<dbReference type="GO" id="GO:0016491">
    <property type="term" value="F:oxidoreductase activity"/>
    <property type="evidence" value="ECO:0007669"/>
    <property type="project" value="UniProtKB-KW"/>
</dbReference>
<organism evidence="7 8">
    <name type="scientific">Nocardioides perillae</name>
    <dbReference type="NCBI Taxonomy" id="1119534"/>
    <lineage>
        <taxon>Bacteria</taxon>
        <taxon>Bacillati</taxon>
        <taxon>Actinomycetota</taxon>
        <taxon>Actinomycetes</taxon>
        <taxon>Propionibacteriales</taxon>
        <taxon>Nocardioidaceae</taxon>
        <taxon>Nocardioides</taxon>
    </lineage>
</organism>
<dbReference type="NCBIfam" id="TIGR02734">
    <property type="entry name" value="crtI_fam"/>
    <property type="match status" value="1"/>
</dbReference>